<feature type="domain" description="Helix-hairpin-helix DNA-binding motif class 1" evidence="2">
    <location>
        <begin position="201"/>
        <end position="220"/>
    </location>
</feature>
<evidence type="ECO:0000313" key="4">
    <source>
        <dbReference type="Proteomes" id="UP001315967"/>
    </source>
</evidence>
<name>A0ABY5P6T0_9LACT</name>
<dbReference type="InterPro" id="IPR003583">
    <property type="entry name" value="Hlx-hairpin-Hlx_DNA-bd_motif"/>
</dbReference>
<evidence type="ECO:0000256" key="1">
    <source>
        <dbReference type="SAM" id="Phobius"/>
    </source>
</evidence>
<gene>
    <name evidence="3" type="ORF">NRE15_01065</name>
</gene>
<feature type="transmembrane region" description="Helical" evidence="1">
    <location>
        <begin position="12"/>
        <end position="31"/>
    </location>
</feature>
<dbReference type="Proteomes" id="UP001315967">
    <property type="component" value="Chromosome"/>
</dbReference>
<dbReference type="SMART" id="SM00278">
    <property type="entry name" value="HhH1"/>
    <property type="match status" value="2"/>
</dbReference>
<dbReference type="PANTHER" id="PTHR21180">
    <property type="entry name" value="ENDONUCLEASE/EXONUCLEASE/PHOSPHATASE FAMILY DOMAIN-CONTAINING PROTEIN 1"/>
    <property type="match status" value="1"/>
</dbReference>
<organism evidence="3 4">
    <name type="scientific">Fundicoccus culcitae</name>
    <dbReference type="NCBI Taxonomy" id="2969821"/>
    <lineage>
        <taxon>Bacteria</taxon>
        <taxon>Bacillati</taxon>
        <taxon>Bacillota</taxon>
        <taxon>Bacilli</taxon>
        <taxon>Lactobacillales</taxon>
        <taxon>Aerococcaceae</taxon>
        <taxon>Fundicoccus</taxon>
    </lineage>
</organism>
<sequence length="225" mass="24939">MNKHGWVKNKVFIGLGIGVFLVVILSGMFYLSNQSNQVFVLEDFTDRDEAVAVIESHVEIVDTESTDTLIYVDIKGAVSYPNMYALPQGSRLFDLIEKAGGFLPDALTNQVNLAQLLDDQMMIYIYRESELTSESLLDSQMQTQTIQPLMIVGPDTPADDGLININSASQIELESLPNIGPKKAEAIIQYRTQNGSFQTIEEILNVSGIGSKTFEQLQDLIKVSE</sequence>
<dbReference type="InterPro" id="IPR010994">
    <property type="entry name" value="RuvA_2-like"/>
</dbReference>
<dbReference type="PANTHER" id="PTHR21180:SF32">
    <property type="entry name" value="ENDONUCLEASE_EXONUCLEASE_PHOSPHATASE FAMILY DOMAIN-CONTAINING PROTEIN 1"/>
    <property type="match status" value="1"/>
</dbReference>
<protein>
    <submittedName>
        <fullName evidence="3">Helix-hairpin-helix domain-containing protein</fullName>
    </submittedName>
</protein>
<dbReference type="SUPFAM" id="SSF47781">
    <property type="entry name" value="RuvA domain 2-like"/>
    <property type="match status" value="1"/>
</dbReference>
<dbReference type="Gene3D" id="3.10.560.10">
    <property type="entry name" value="Outer membrane lipoprotein wza domain like"/>
    <property type="match status" value="1"/>
</dbReference>
<evidence type="ECO:0000259" key="2">
    <source>
        <dbReference type="SMART" id="SM00278"/>
    </source>
</evidence>
<keyword evidence="1" id="KW-1133">Transmembrane helix</keyword>
<dbReference type="Gene3D" id="1.10.150.280">
    <property type="entry name" value="AF1531-like domain"/>
    <property type="match status" value="1"/>
</dbReference>
<dbReference type="Pfam" id="PF12836">
    <property type="entry name" value="HHH_3"/>
    <property type="match status" value="1"/>
</dbReference>
<keyword evidence="4" id="KW-1185">Reference proteome</keyword>
<dbReference type="NCBIfam" id="TIGR00426">
    <property type="entry name" value="competence protein ComEA helix-hairpin-helix repeat region"/>
    <property type="match status" value="1"/>
</dbReference>
<feature type="domain" description="Helix-hairpin-helix DNA-binding motif class 1" evidence="2">
    <location>
        <begin position="171"/>
        <end position="190"/>
    </location>
</feature>
<dbReference type="Pfam" id="PF10531">
    <property type="entry name" value="SLBB"/>
    <property type="match status" value="1"/>
</dbReference>
<dbReference type="RefSeq" id="WP_313793794.1">
    <property type="nucleotide sequence ID" value="NZ_CP102453.1"/>
</dbReference>
<dbReference type="InterPro" id="IPR004509">
    <property type="entry name" value="Competence_ComEA_HhH"/>
</dbReference>
<dbReference type="EMBL" id="CP102453">
    <property type="protein sequence ID" value="UUX34291.1"/>
    <property type="molecule type" value="Genomic_DNA"/>
</dbReference>
<reference evidence="3 4" key="1">
    <citation type="submission" date="2022-08" db="EMBL/GenBank/DDBJ databases">
        <title>Aerococcaceae sp. nov isolated from spoiled eye mask.</title>
        <authorList>
            <person name="Zhou G."/>
            <person name="Xie X.-B."/>
            <person name="Shi Q.-S."/>
            <person name="Wang Y.-S."/>
            <person name="Wen X."/>
            <person name="Peng H."/>
            <person name="Yang X.-J."/>
            <person name="Tao H.-B."/>
            <person name="Huang X.-M."/>
        </authorList>
    </citation>
    <scope>NUCLEOTIDE SEQUENCE [LARGE SCALE GENOMIC DNA]</scope>
    <source>
        <strain evidence="4">DM20194951</strain>
    </source>
</reference>
<accession>A0ABY5P6T0</accession>
<proteinExistence type="predicted"/>
<keyword evidence="1" id="KW-0812">Transmembrane</keyword>
<dbReference type="InterPro" id="IPR051675">
    <property type="entry name" value="Endo/Exo/Phosphatase_dom_1"/>
</dbReference>
<dbReference type="InterPro" id="IPR019554">
    <property type="entry name" value="Soluble_ligand-bd"/>
</dbReference>
<keyword evidence="1" id="KW-0472">Membrane</keyword>
<evidence type="ECO:0000313" key="3">
    <source>
        <dbReference type="EMBL" id="UUX34291.1"/>
    </source>
</evidence>